<comment type="caution">
    <text evidence="8">The sequence shown here is derived from an EMBL/GenBank/DDBJ whole genome shotgun (WGS) entry which is preliminary data.</text>
</comment>
<name>A0ABV9MTV7_9ENTE</name>
<dbReference type="SMART" id="SM00420">
    <property type="entry name" value="HTH_DEOR"/>
    <property type="match status" value="1"/>
</dbReference>
<dbReference type="InterPro" id="IPR018356">
    <property type="entry name" value="Tscrpt_reg_HTH_DeoR_CS"/>
</dbReference>
<accession>A0ABV9MTV7</accession>
<dbReference type="Proteomes" id="UP001595969">
    <property type="component" value="Unassembled WGS sequence"/>
</dbReference>
<dbReference type="InterPro" id="IPR014036">
    <property type="entry name" value="DeoR-like_C"/>
</dbReference>
<dbReference type="RefSeq" id="WP_204654167.1">
    <property type="nucleotide sequence ID" value="NZ_JAFBFD010000021.1"/>
</dbReference>
<evidence type="ECO:0000256" key="3">
    <source>
        <dbReference type="ARBA" id="ARBA00023015"/>
    </source>
</evidence>
<dbReference type="Gene3D" id="1.10.10.10">
    <property type="entry name" value="Winged helix-like DNA-binding domain superfamily/Winged helix DNA-binding domain"/>
    <property type="match status" value="1"/>
</dbReference>
<keyword evidence="3" id="KW-0805">Transcription regulation</keyword>
<dbReference type="GO" id="GO:0003677">
    <property type="term" value="F:DNA binding"/>
    <property type="evidence" value="ECO:0007669"/>
    <property type="project" value="UniProtKB-KW"/>
</dbReference>
<dbReference type="Pfam" id="PF00455">
    <property type="entry name" value="DeoRC"/>
    <property type="match status" value="1"/>
</dbReference>
<dbReference type="InterPro" id="IPR037171">
    <property type="entry name" value="NagB/RpiA_transferase-like"/>
</dbReference>
<keyword evidence="9" id="KW-1185">Reference proteome</keyword>
<dbReference type="PROSITE" id="PS00894">
    <property type="entry name" value="HTH_DEOR_1"/>
    <property type="match status" value="1"/>
</dbReference>
<proteinExistence type="predicted"/>
<feature type="domain" description="HTH deoR-type" evidence="7">
    <location>
        <begin position="3"/>
        <end position="58"/>
    </location>
</feature>
<evidence type="ECO:0000259" key="7">
    <source>
        <dbReference type="PROSITE" id="PS51000"/>
    </source>
</evidence>
<dbReference type="SUPFAM" id="SSF46785">
    <property type="entry name" value="Winged helix' DNA-binding domain"/>
    <property type="match status" value="1"/>
</dbReference>
<evidence type="ECO:0000313" key="9">
    <source>
        <dbReference type="Proteomes" id="UP001595969"/>
    </source>
</evidence>
<dbReference type="PANTHER" id="PTHR30363">
    <property type="entry name" value="HTH-TYPE TRANSCRIPTIONAL REGULATOR SRLR-RELATED"/>
    <property type="match status" value="1"/>
</dbReference>
<dbReference type="SMART" id="SM01134">
    <property type="entry name" value="DeoRC"/>
    <property type="match status" value="1"/>
</dbReference>
<evidence type="ECO:0000256" key="1">
    <source>
        <dbReference type="ARBA" id="ARBA00021390"/>
    </source>
</evidence>
<sequence length="251" mass="28309">MNKYERLEEIIKMVNQKGTVRTSEIVEALGVTDMTVRRDLAELEEQGALKKIHGGARSNTAFQYKEASHKEKHTYNIEAKQAIALKAVELIEEGDTLFLGPGTTVEFLATQIYQQTLSVVTNCLPVFNLLFQKTTESFRVYLLGGEMRQVTESFVGEITNTSLEKMRFSKMFFSGNGVKDGEVMTSSVGESYTQRLALKHSVEKYLLIDSSKVGKEDFTAFCHLSDLTAVVTDDLDEEKRKKLANYTEVIY</sequence>
<dbReference type="SUPFAM" id="SSF100950">
    <property type="entry name" value="NagB/RpiA/CoA transferase-like"/>
    <property type="match status" value="1"/>
</dbReference>
<dbReference type="InterPro" id="IPR001034">
    <property type="entry name" value="DeoR_HTH"/>
</dbReference>
<dbReference type="Pfam" id="PF08220">
    <property type="entry name" value="HTH_DeoR"/>
    <property type="match status" value="1"/>
</dbReference>
<dbReference type="EMBL" id="JBHSGS010000009">
    <property type="protein sequence ID" value="MFC4718464.1"/>
    <property type="molecule type" value="Genomic_DNA"/>
</dbReference>
<evidence type="ECO:0000256" key="4">
    <source>
        <dbReference type="ARBA" id="ARBA00023125"/>
    </source>
</evidence>
<keyword evidence="2" id="KW-0678">Repressor</keyword>
<reference evidence="9" key="1">
    <citation type="journal article" date="2019" name="Int. J. Syst. Evol. Microbiol.">
        <title>The Global Catalogue of Microorganisms (GCM) 10K type strain sequencing project: providing services to taxonomists for standard genome sequencing and annotation.</title>
        <authorList>
            <consortium name="The Broad Institute Genomics Platform"/>
            <consortium name="The Broad Institute Genome Sequencing Center for Infectious Disease"/>
            <person name="Wu L."/>
            <person name="Ma J."/>
        </authorList>
    </citation>
    <scope>NUCLEOTIDE SEQUENCE [LARGE SCALE GENOMIC DNA]</scope>
    <source>
        <strain evidence="9">CGMCC 1.19032</strain>
    </source>
</reference>
<organism evidence="8 9">
    <name type="scientific">Enterococcus lemanii</name>
    <dbReference type="NCBI Taxonomy" id="1159752"/>
    <lineage>
        <taxon>Bacteria</taxon>
        <taxon>Bacillati</taxon>
        <taxon>Bacillota</taxon>
        <taxon>Bacilli</taxon>
        <taxon>Lactobacillales</taxon>
        <taxon>Enterococcaceae</taxon>
        <taxon>Enterococcus</taxon>
    </lineage>
</organism>
<dbReference type="InterPro" id="IPR036390">
    <property type="entry name" value="WH_DNA-bd_sf"/>
</dbReference>
<evidence type="ECO:0000256" key="6">
    <source>
        <dbReference type="ARBA" id="ARBA00024937"/>
    </source>
</evidence>
<dbReference type="PANTHER" id="PTHR30363:SF4">
    <property type="entry name" value="GLYCEROL-3-PHOSPHATE REGULON REPRESSOR"/>
    <property type="match status" value="1"/>
</dbReference>
<evidence type="ECO:0000313" key="8">
    <source>
        <dbReference type="EMBL" id="MFC4718464.1"/>
    </source>
</evidence>
<dbReference type="InterPro" id="IPR050313">
    <property type="entry name" value="Carb_Metab_HTH_regulators"/>
</dbReference>
<gene>
    <name evidence="8" type="ORF">ACFO5I_01715</name>
</gene>
<evidence type="ECO:0000256" key="2">
    <source>
        <dbReference type="ARBA" id="ARBA00022491"/>
    </source>
</evidence>
<dbReference type="PROSITE" id="PS51000">
    <property type="entry name" value="HTH_DEOR_2"/>
    <property type="match status" value="1"/>
</dbReference>
<dbReference type="Gene3D" id="3.40.50.1360">
    <property type="match status" value="1"/>
</dbReference>
<evidence type="ECO:0000256" key="5">
    <source>
        <dbReference type="ARBA" id="ARBA00023163"/>
    </source>
</evidence>
<dbReference type="InterPro" id="IPR036388">
    <property type="entry name" value="WH-like_DNA-bd_sf"/>
</dbReference>
<dbReference type="PRINTS" id="PR00037">
    <property type="entry name" value="HTHLACR"/>
</dbReference>
<comment type="function">
    <text evidence="6">Repressor of the lactose catabolism operon. Galactose-6-phosphate is the inducer.</text>
</comment>
<keyword evidence="4 8" id="KW-0238">DNA-binding</keyword>
<keyword evidence="5" id="KW-0804">Transcription</keyword>
<protein>
    <recommendedName>
        <fullName evidence="1">Lactose phosphotransferase system repressor</fullName>
    </recommendedName>
</protein>